<evidence type="ECO:0000256" key="4">
    <source>
        <dbReference type="PROSITE-ProRule" id="PRU00134"/>
    </source>
</evidence>
<keyword evidence="3" id="KW-0862">Zinc</keyword>
<name>A0A8J2PQJ1_9HEXA</name>
<gene>
    <name evidence="6" type="ORF">AFUS01_LOCUS33962</name>
</gene>
<feature type="domain" description="MYND-type" evidence="5">
    <location>
        <begin position="108"/>
        <end position="147"/>
    </location>
</feature>
<sequence>TDITFKQMDPTKYQVYQDCLINLVIMEDSIFDYLPCVHSVVRDDNGDFQYMYLNIKELNIPRECLGFGAKITIFNPYFCSNVEGAPGIWIENPESIFYHWTGDEKPLCRFCWMENPAHTCSNCKRAQYCSRECQSRDWKLLKHKLICSPTLTIETDEQILENI</sequence>
<evidence type="ECO:0000256" key="1">
    <source>
        <dbReference type="ARBA" id="ARBA00022723"/>
    </source>
</evidence>
<comment type="caution">
    <text evidence="6">The sequence shown here is derived from an EMBL/GenBank/DDBJ whole genome shotgun (WGS) entry which is preliminary data.</text>
</comment>
<accession>A0A8J2PQJ1</accession>
<feature type="non-terminal residue" evidence="6">
    <location>
        <position position="1"/>
    </location>
</feature>
<keyword evidence="7" id="KW-1185">Reference proteome</keyword>
<dbReference type="GO" id="GO:0008270">
    <property type="term" value="F:zinc ion binding"/>
    <property type="evidence" value="ECO:0007669"/>
    <property type="project" value="UniProtKB-KW"/>
</dbReference>
<dbReference type="PROSITE" id="PS01360">
    <property type="entry name" value="ZF_MYND_1"/>
    <property type="match status" value="1"/>
</dbReference>
<reference evidence="6" key="1">
    <citation type="submission" date="2021-06" db="EMBL/GenBank/DDBJ databases">
        <authorList>
            <person name="Hodson N. C."/>
            <person name="Mongue J. A."/>
            <person name="Jaron S. K."/>
        </authorList>
    </citation>
    <scope>NUCLEOTIDE SEQUENCE</scope>
</reference>
<evidence type="ECO:0000313" key="6">
    <source>
        <dbReference type="EMBL" id="CAG7823766.1"/>
    </source>
</evidence>
<evidence type="ECO:0000256" key="2">
    <source>
        <dbReference type="ARBA" id="ARBA00022771"/>
    </source>
</evidence>
<evidence type="ECO:0000313" key="7">
    <source>
        <dbReference type="Proteomes" id="UP000708208"/>
    </source>
</evidence>
<dbReference type="Pfam" id="PF01753">
    <property type="entry name" value="zf-MYND"/>
    <property type="match status" value="1"/>
</dbReference>
<dbReference type="Proteomes" id="UP000708208">
    <property type="component" value="Unassembled WGS sequence"/>
</dbReference>
<proteinExistence type="predicted"/>
<protein>
    <recommendedName>
        <fullName evidence="5">MYND-type domain-containing protein</fullName>
    </recommendedName>
</protein>
<dbReference type="InterPro" id="IPR002893">
    <property type="entry name" value="Znf_MYND"/>
</dbReference>
<dbReference type="EMBL" id="CAJVCH010530496">
    <property type="protein sequence ID" value="CAG7823766.1"/>
    <property type="molecule type" value="Genomic_DNA"/>
</dbReference>
<dbReference type="OrthoDB" id="2384430at2759"/>
<evidence type="ECO:0000256" key="3">
    <source>
        <dbReference type="ARBA" id="ARBA00022833"/>
    </source>
</evidence>
<keyword evidence="2 4" id="KW-0863">Zinc-finger</keyword>
<dbReference type="AlphaFoldDB" id="A0A8J2PQJ1"/>
<dbReference type="PROSITE" id="PS50865">
    <property type="entry name" value="ZF_MYND_2"/>
    <property type="match status" value="1"/>
</dbReference>
<organism evidence="6 7">
    <name type="scientific">Allacma fusca</name>
    <dbReference type="NCBI Taxonomy" id="39272"/>
    <lineage>
        <taxon>Eukaryota</taxon>
        <taxon>Metazoa</taxon>
        <taxon>Ecdysozoa</taxon>
        <taxon>Arthropoda</taxon>
        <taxon>Hexapoda</taxon>
        <taxon>Collembola</taxon>
        <taxon>Symphypleona</taxon>
        <taxon>Sminthuridae</taxon>
        <taxon>Allacma</taxon>
    </lineage>
</organism>
<evidence type="ECO:0000259" key="5">
    <source>
        <dbReference type="PROSITE" id="PS50865"/>
    </source>
</evidence>
<keyword evidence="1" id="KW-0479">Metal-binding</keyword>